<dbReference type="Proteomes" id="UP000237481">
    <property type="component" value="Unassembled WGS sequence"/>
</dbReference>
<name>A0A2S4KW57_9HYPO</name>
<protein>
    <submittedName>
        <fullName evidence="1">Metallophosphoesterase domain-containing protein 1</fullName>
    </submittedName>
</protein>
<organism evidence="1 2">
    <name type="scientific">Tolypocladium paradoxum</name>
    <dbReference type="NCBI Taxonomy" id="94208"/>
    <lineage>
        <taxon>Eukaryota</taxon>
        <taxon>Fungi</taxon>
        <taxon>Dikarya</taxon>
        <taxon>Ascomycota</taxon>
        <taxon>Pezizomycotina</taxon>
        <taxon>Sordariomycetes</taxon>
        <taxon>Hypocreomycetidae</taxon>
        <taxon>Hypocreales</taxon>
        <taxon>Ophiocordycipitaceae</taxon>
        <taxon>Tolypocladium</taxon>
    </lineage>
</organism>
<proteinExistence type="predicted"/>
<dbReference type="EMBL" id="PKSG01000525">
    <property type="protein sequence ID" value="POR34422.1"/>
    <property type="molecule type" value="Genomic_DNA"/>
</dbReference>
<dbReference type="AlphaFoldDB" id="A0A2S4KW57"/>
<evidence type="ECO:0000313" key="1">
    <source>
        <dbReference type="EMBL" id="POR34422.1"/>
    </source>
</evidence>
<dbReference type="OrthoDB" id="630188at2759"/>
<sequence>MGIKTRLLIISDTHGQSFTTTTPPSQKVDVAIHCGDLTQHSTLAELRRAIAQLKRIDAPLKLAIAGDGDFSLDIPAFLQKLSAAARLGGEMLDSSVVRRRYGDYGDARRLLKSADKHGIKFLDEGMHRFYLANGSRLKVYASPYTPAASSSPAGGPRGFQYRDAHEFAIEPRTNVVITHGPPRGIMDLTGLPDRRRVGCPHLFAAVAR</sequence>
<dbReference type="InterPro" id="IPR029052">
    <property type="entry name" value="Metallo-depent_PP-like"/>
</dbReference>
<dbReference type="PANTHER" id="PTHR12905:SF0">
    <property type="entry name" value="CALCINEURIN-LIKE PHOSPHOESTERASE DOMAIN-CONTAINING PROTEIN"/>
    <property type="match status" value="1"/>
</dbReference>
<feature type="non-terminal residue" evidence="1">
    <location>
        <position position="208"/>
    </location>
</feature>
<dbReference type="PANTHER" id="PTHR12905">
    <property type="entry name" value="METALLOPHOSPHOESTERASE"/>
    <property type="match status" value="1"/>
</dbReference>
<comment type="caution">
    <text evidence="1">The sequence shown here is derived from an EMBL/GenBank/DDBJ whole genome shotgun (WGS) entry which is preliminary data.</text>
</comment>
<evidence type="ECO:0000313" key="2">
    <source>
        <dbReference type="Proteomes" id="UP000237481"/>
    </source>
</evidence>
<keyword evidence="2" id="KW-1185">Reference proteome</keyword>
<gene>
    <name evidence="1" type="ORF">TPAR_05396</name>
</gene>
<accession>A0A2S4KW57</accession>
<dbReference type="Gene3D" id="3.60.21.10">
    <property type="match status" value="1"/>
</dbReference>
<reference evidence="1 2" key="1">
    <citation type="submission" date="2018-01" db="EMBL/GenBank/DDBJ databases">
        <title>Harnessing the power of phylogenomics to disentangle the directionality and signatures of interkingdom host jumping in the parasitic fungal genus Tolypocladium.</title>
        <authorList>
            <person name="Quandt C.A."/>
            <person name="Patterson W."/>
            <person name="Spatafora J.W."/>
        </authorList>
    </citation>
    <scope>NUCLEOTIDE SEQUENCE [LARGE SCALE GENOMIC DNA]</scope>
    <source>
        <strain evidence="1 2">NRBC 100945</strain>
    </source>
</reference>
<dbReference type="SUPFAM" id="SSF56300">
    <property type="entry name" value="Metallo-dependent phosphatases"/>
    <property type="match status" value="1"/>
</dbReference>
<dbReference type="InterPro" id="IPR051693">
    <property type="entry name" value="UPF0046_metallophosphoest"/>
</dbReference>